<protein>
    <submittedName>
        <fullName evidence="1">Transglycosylase domain-containing protein</fullName>
        <ecNumber evidence="1">2.4.-.-</ecNumber>
    </submittedName>
</protein>
<dbReference type="EC" id="2.4.-.-" evidence="1"/>
<dbReference type="EMBL" id="JBJURJ010000021">
    <property type="protein sequence ID" value="MFM9331687.1"/>
    <property type="molecule type" value="Genomic_DNA"/>
</dbReference>
<keyword evidence="1" id="KW-0328">Glycosyltransferase</keyword>
<name>A0ACC7P4V4_9BACL</name>
<accession>A0ACC7P4V4</accession>
<gene>
    <name evidence="1" type="ORF">ACI1P1_25645</name>
</gene>
<evidence type="ECO:0000313" key="1">
    <source>
        <dbReference type="EMBL" id="MFM9331687.1"/>
    </source>
</evidence>
<comment type="caution">
    <text evidence="1">The sequence shown here is derived from an EMBL/GenBank/DDBJ whole genome shotgun (WGS) entry which is preliminary data.</text>
</comment>
<organism evidence="1 2">
    <name type="scientific">Paenibacillus mesotrionivorans</name>
    <dbReference type="NCBI Taxonomy" id="3160968"/>
    <lineage>
        <taxon>Bacteria</taxon>
        <taxon>Bacillati</taxon>
        <taxon>Bacillota</taxon>
        <taxon>Bacilli</taxon>
        <taxon>Bacillales</taxon>
        <taxon>Paenibacillaceae</taxon>
        <taxon>Paenibacillus</taxon>
    </lineage>
</organism>
<reference evidence="1" key="1">
    <citation type="submission" date="2024-12" db="EMBL/GenBank/DDBJ databases">
        <authorList>
            <person name="Wu N."/>
        </authorList>
    </citation>
    <scope>NUCLEOTIDE SEQUENCE</scope>
    <source>
        <strain evidence="1">P15</strain>
    </source>
</reference>
<keyword evidence="1" id="KW-0808">Transferase</keyword>
<dbReference type="Proteomes" id="UP001631969">
    <property type="component" value="Unassembled WGS sequence"/>
</dbReference>
<sequence length="685" mass="76149">MAEERRESRKRQKGNRFTRGAKRMLSLFLSLTVIGILLGGLTLLYLRSQALPAVTVSQNSQILDMQGNLIDTFHSGQNREVVSLSEVSPYLIQAVLSVEDRRFYSHLGIDPKGLARAAVQDIKTMSMEQGASTLTQQLARNLYLSHDRTWSRKIKEAFYALHLEMRLSKDDILEQYLNQVYFGHSTYGVQAAAKMFFGKDAKDLDLAEAAMMAGVPKGAKYYSPYLNMQNAKDRQKVILNAMAEEGIITPEQAEAAHREALTIVPRQTNTVSEAPYFQEYVKNVVLDKLNMTEDQYEAGGLKIYTTLDLRAQKIAEEAVAAEIPADSELQAALIAIDPRNGYIKAMVGGKDFKENQFNRVFATTRQPGSAFKPLIYLAALSENVSPLTTYKSEPTVFTYDQGRKTYSPSNYDNIYDNTDIDMRRAIMKSDNIYAVSTIMAVTPEKTVDMARRLGITAPLSALPSLALGTSPVSPFEMASVYGVLANGGVRAEPMAVIRVEDHAGRVLYEAKPVESSVIHPAYTYVLTNLMQSVFEEGGTGYRVSDLMKRPVAGKTGTTNYDAWMVGYTPELSTAVWVGYDKDKTIGKLDQRKAAPIFAAFTERTLETVPPKLFPVPEGVVNVYIDPVTGKLANDGCPNSRMEAFVEGTEPTEYCAPAQNASSQKDAEGKKQEGSWWKDLKRWWNE</sequence>
<keyword evidence="2" id="KW-1185">Reference proteome</keyword>
<evidence type="ECO:0000313" key="2">
    <source>
        <dbReference type="Proteomes" id="UP001631969"/>
    </source>
</evidence>
<proteinExistence type="predicted"/>